<gene>
    <name evidence="8" type="ORF">C1N32_05460</name>
</gene>
<feature type="transmembrane region" description="Helical" evidence="6">
    <location>
        <begin position="6"/>
        <end position="27"/>
    </location>
</feature>
<evidence type="ECO:0000313" key="9">
    <source>
        <dbReference type="Proteomes" id="UP000236449"/>
    </source>
</evidence>
<dbReference type="PANTHER" id="PTHR35007:SF2">
    <property type="entry name" value="PILUS ASSEMBLE PROTEIN"/>
    <property type="match status" value="1"/>
</dbReference>
<evidence type="ECO:0000256" key="4">
    <source>
        <dbReference type="ARBA" id="ARBA00022989"/>
    </source>
</evidence>
<dbReference type="EMBL" id="POSK01000003">
    <property type="protein sequence ID" value="PNI05550.1"/>
    <property type="molecule type" value="Genomic_DNA"/>
</dbReference>
<dbReference type="PANTHER" id="PTHR35007">
    <property type="entry name" value="INTEGRAL MEMBRANE PROTEIN-RELATED"/>
    <property type="match status" value="1"/>
</dbReference>
<dbReference type="Proteomes" id="UP000236449">
    <property type="component" value="Unassembled WGS sequence"/>
</dbReference>
<feature type="transmembrane region" description="Helical" evidence="6">
    <location>
        <begin position="112"/>
        <end position="133"/>
    </location>
</feature>
<dbReference type="GO" id="GO:0005886">
    <property type="term" value="C:plasma membrane"/>
    <property type="evidence" value="ECO:0007669"/>
    <property type="project" value="UniProtKB-SubCell"/>
</dbReference>
<evidence type="ECO:0000256" key="1">
    <source>
        <dbReference type="ARBA" id="ARBA00004651"/>
    </source>
</evidence>
<feature type="transmembrane region" description="Helical" evidence="6">
    <location>
        <begin position="86"/>
        <end position="106"/>
    </location>
</feature>
<dbReference type="OrthoDB" id="9810662at2"/>
<keyword evidence="3 6" id="KW-0812">Transmembrane</keyword>
<evidence type="ECO:0000256" key="3">
    <source>
        <dbReference type="ARBA" id="ARBA00022692"/>
    </source>
</evidence>
<keyword evidence="2" id="KW-1003">Cell membrane</keyword>
<comment type="caution">
    <text evidence="8">The sequence shown here is derived from an EMBL/GenBank/DDBJ whole genome shotgun (WGS) entry which is preliminary data.</text>
</comment>
<reference evidence="8 9" key="1">
    <citation type="submission" date="2018-01" db="EMBL/GenBank/DDBJ databases">
        <title>Draft genome sequences of six Vibrio diazotrophicus strains isolated from deep-sea sediments of the Baltic Sea.</title>
        <authorList>
            <person name="Castillo D."/>
            <person name="Vandieken V."/>
            <person name="Chiang O."/>
            <person name="Middelboe M."/>
        </authorList>
    </citation>
    <scope>NUCLEOTIDE SEQUENCE [LARGE SCALE GENOMIC DNA]</scope>
    <source>
        <strain evidence="8 9">60.27F</strain>
    </source>
</reference>
<evidence type="ECO:0000256" key="2">
    <source>
        <dbReference type="ARBA" id="ARBA00022475"/>
    </source>
</evidence>
<dbReference type="Pfam" id="PF00482">
    <property type="entry name" value="T2SSF"/>
    <property type="match status" value="1"/>
</dbReference>
<organism evidence="8 9">
    <name type="scientific">Vibrio diazotrophicus</name>
    <dbReference type="NCBI Taxonomy" id="685"/>
    <lineage>
        <taxon>Bacteria</taxon>
        <taxon>Pseudomonadati</taxon>
        <taxon>Pseudomonadota</taxon>
        <taxon>Gammaproteobacteria</taxon>
        <taxon>Vibrionales</taxon>
        <taxon>Vibrionaceae</taxon>
        <taxon>Vibrio</taxon>
    </lineage>
</organism>
<evidence type="ECO:0000313" key="8">
    <source>
        <dbReference type="EMBL" id="PNI05550.1"/>
    </source>
</evidence>
<feature type="transmembrane region" description="Helical" evidence="6">
    <location>
        <begin position="264"/>
        <end position="284"/>
    </location>
</feature>
<protein>
    <submittedName>
        <fullName evidence="8">Pilus assembly protein TadC</fullName>
    </submittedName>
</protein>
<evidence type="ECO:0000256" key="5">
    <source>
        <dbReference type="ARBA" id="ARBA00023136"/>
    </source>
</evidence>
<keyword evidence="5 6" id="KW-0472">Membrane</keyword>
<accession>A0A2J8I4V4</accession>
<comment type="subcellular location">
    <subcellularLocation>
        <location evidence="1">Cell membrane</location>
        <topology evidence="1">Multi-pass membrane protein</topology>
    </subcellularLocation>
</comment>
<dbReference type="InterPro" id="IPR018076">
    <property type="entry name" value="T2SS_GspF_dom"/>
</dbReference>
<dbReference type="RefSeq" id="WP_102965629.1">
    <property type="nucleotide sequence ID" value="NZ_POSK01000003.1"/>
</dbReference>
<evidence type="ECO:0000259" key="7">
    <source>
        <dbReference type="Pfam" id="PF00482"/>
    </source>
</evidence>
<evidence type="ECO:0000256" key="6">
    <source>
        <dbReference type="SAM" id="Phobius"/>
    </source>
</evidence>
<dbReference type="AlphaFoldDB" id="A0A2J8I4V4"/>
<sequence length="288" mass="32042">MRFDEMGMVGGFLILSLVMAFTIIRMFENAKTEIIISKIINGHEGLSYHKRLLSTLSSRFSFNKEGIRKNLISAGIYNPLFVNTYYLFKIIPSVILLLAIGAGWAIGQVSLMMALLYLMLIVFIFIIGPDTYLSMRAKSRTKHISSRLPFLLDLMSVCVGTGMTIEASLDYLGTELNVVDRDLAFVVRCTVERASIVGIEQALDEFHELVPTNEVQSFAMTLNQSLNFGSSIGPVLSSLARDIREISMLELEEKIGKMSTKMSIPMIVFIMVPVVILIVAPGIMRLLG</sequence>
<name>A0A2J8I4V4_VIBDI</name>
<keyword evidence="4 6" id="KW-1133">Transmembrane helix</keyword>
<feature type="domain" description="Type II secretion system protein GspF" evidence="7">
    <location>
        <begin position="152"/>
        <end position="279"/>
    </location>
</feature>
<proteinExistence type="predicted"/>